<keyword evidence="2" id="KW-1185">Reference proteome</keyword>
<dbReference type="RefSeq" id="WP_073259247.1">
    <property type="nucleotide sequence ID" value="NZ_FRCS01000006.1"/>
</dbReference>
<gene>
    <name evidence="1" type="ORF">SAMN05443668_10626</name>
</gene>
<dbReference type="Proteomes" id="UP000184440">
    <property type="component" value="Unassembled WGS sequence"/>
</dbReference>
<dbReference type="STRING" id="134849.SAMN05443668_10626"/>
<protein>
    <submittedName>
        <fullName evidence="1">Uncharacterized protein</fullName>
    </submittedName>
</protein>
<proteinExistence type="predicted"/>
<sequence>MTGLTMVAFIRVPREQAPNLKRYEDLVLGLLPDHGALVERRMLSADGSTEAHLLSFPSRESIDAFDADPRRAAAREGIDASGVQALRFLVEPEDGPQGIVLWRLVTEGWFGILLERGQDLAQIDLLLLADVLFDTDEFVAAAAKLARDTLGRTDELTQPEITFYPGAEWVLRFAEGGADPDGVLVVFHGRDAVRLEDLDAGDVVE</sequence>
<evidence type="ECO:0000313" key="2">
    <source>
        <dbReference type="Proteomes" id="UP000184440"/>
    </source>
</evidence>
<reference evidence="1 2" key="1">
    <citation type="submission" date="2016-11" db="EMBL/GenBank/DDBJ databases">
        <authorList>
            <person name="Jaros S."/>
            <person name="Januszkiewicz K."/>
            <person name="Wedrychowicz H."/>
        </authorList>
    </citation>
    <scope>NUCLEOTIDE SEQUENCE [LARGE SCALE GENOMIC DNA]</scope>
    <source>
        <strain evidence="1 2">DSM 46144</strain>
    </source>
</reference>
<name>A0A1M7R157_9ACTN</name>
<evidence type="ECO:0000313" key="1">
    <source>
        <dbReference type="EMBL" id="SHN38221.1"/>
    </source>
</evidence>
<dbReference type="AlphaFoldDB" id="A0A1M7R157"/>
<dbReference type="EMBL" id="FRCS01000006">
    <property type="protein sequence ID" value="SHN38221.1"/>
    <property type="molecule type" value="Genomic_DNA"/>
</dbReference>
<accession>A0A1M7R157</accession>
<organism evidence="1 2">
    <name type="scientific">Cryptosporangium aurantiacum</name>
    <dbReference type="NCBI Taxonomy" id="134849"/>
    <lineage>
        <taxon>Bacteria</taxon>
        <taxon>Bacillati</taxon>
        <taxon>Actinomycetota</taxon>
        <taxon>Actinomycetes</taxon>
        <taxon>Cryptosporangiales</taxon>
        <taxon>Cryptosporangiaceae</taxon>
        <taxon>Cryptosporangium</taxon>
    </lineage>
</organism>